<dbReference type="Gene3D" id="2.40.160.20">
    <property type="match status" value="1"/>
</dbReference>
<evidence type="ECO:0000256" key="2">
    <source>
        <dbReference type="ARBA" id="ARBA00023114"/>
    </source>
</evidence>
<dbReference type="PROSITE" id="PS51257">
    <property type="entry name" value="PROKAR_LIPOPROTEIN"/>
    <property type="match status" value="1"/>
</dbReference>
<name>A0AAV2VK91_9VIBR</name>
<dbReference type="GO" id="GO:0046930">
    <property type="term" value="C:pore complex"/>
    <property type="evidence" value="ECO:0007669"/>
    <property type="project" value="UniProtKB-KW"/>
</dbReference>
<dbReference type="AlphaFoldDB" id="A0AAV2VK91"/>
<keyword evidence="3" id="KW-0732">Signal</keyword>
<comment type="caution">
    <text evidence="5">The sequence shown here is derived from an EMBL/GenBank/DDBJ whole genome shotgun (WGS) entry which is preliminary data.</text>
</comment>
<sequence length="220" mass="23648">MKLHKIVYGFVFVGGMVGASCALAQSADITQPVDLTQPASAAEVPPKISVSAGIGIVNSPNTWEGLGDRLIIDHVETSRTGRSLWLGYQWHTSMRVELGYIDFGSISVNGRVADSTAFEDRASGSLPVSARSGVFAFRPSYGVADIVNLYGRAGVSYWHSEYSISPSAQYNSRDSGIDLHVGAGIGVELSDAVELEVFWDRGYFSNTHADMASLALTFKF</sequence>
<dbReference type="EMBL" id="CAOF01000032">
    <property type="protein sequence ID" value="CCO44854.1"/>
    <property type="molecule type" value="Genomic_DNA"/>
</dbReference>
<keyword evidence="2" id="KW-0406">Ion transport</keyword>
<evidence type="ECO:0000313" key="5">
    <source>
        <dbReference type="EMBL" id="CCO44854.1"/>
    </source>
</evidence>
<comment type="similarity">
    <text evidence="1">Belongs to the outer membrane OOP (TC 1.B.6) superfamily. OmpA family.</text>
</comment>
<organism evidence="5 6">
    <name type="scientific">Vibrio nigripulchritudo SOn1</name>
    <dbReference type="NCBI Taxonomy" id="1238450"/>
    <lineage>
        <taxon>Bacteria</taxon>
        <taxon>Pseudomonadati</taxon>
        <taxon>Pseudomonadota</taxon>
        <taxon>Gammaproteobacteria</taxon>
        <taxon>Vibrionales</taxon>
        <taxon>Vibrionaceae</taxon>
        <taxon>Vibrio</taxon>
    </lineage>
</organism>
<keyword evidence="2" id="KW-0813">Transport</keyword>
<dbReference type="GO" id="GO:0015288">
    <property type="term" value="F:porin activity"/>
    <property type="evidence" value="ECO:0007669"/>
    <property type="project" value="UniProtKB-KW"/>
</dbReference>
<evidence type="ECO:0000256" key="3">
    <source>
        <dbReference type="SAM" id="SignalP"/>
    </source>
</evidence>
<dbReference type="InterPro" id="IPR000498">
    <property type="entry name" value="OmpA-like_TM_dom"/>
</dbReference>
<dbReference type="GO" id="GO:0009279">
    <property type="term" value="C:cell outer membrane"/>
    <property type="evidence" value="ECO:0007669"/>
    <property type="project" value="InterPro"/>
</dbReference>
<proteinExistence type="inferred from homology"/>
<dbReference type="InterPro" id="IPR011250">
    <property type="entry name" value="OMP/PagP_B-barrel"/>
</dbReference>
<feature type="chain" id="PRO_5044010827" description="Outer membrane protein OmpA-like transmembrane domain-containing protein" evidence="3">
    <location>
        <begin position="25"/>
        <end position="220"/>
    </location>
</feature>
<gene>
    <name evidence="5" type="ORF">VIBNISOn1_1270007</name>
</gene>
<keyword evidence="2" id="KW-0812">Transmembrane</keyword>
<feature type="signal peptide" evidence="3">
    <location>
        <begin position="1"/>
        <end position="24"/>
    </location>
</feature>
<dbReference type="RefSeq" id="WP_022610550.1">
    <property type="nucleotide sequence ID" value="NZ_LK391965.1"/>
</dbReference>
<protein>
    <recommendedName>
        <fullName evidence="4">Outer membrane protein OmpA-like transmembrane domain-containing protein</fullName>
    </recommendedName>
</protein>
<dbReference type="SUPFAM" id="SSF56925">
    <property type="entry name" value="OMPA-like"/>
    <property type="match status" value="1"/>
</dbReference>
<feature type="domain" description="Outer membrane protein OmpA-like transmembrane" evidence="4">
    <location>
        <begin position="75"/>
        <end position="195"/>
    </location>
</feature>
<accession>A0AAV2VK91</accession>
<evidence type="ECO:0000256" key="1">
    <source>
        <dbReference type="ARBA" id="ARBA00005710"/>
    </source>
</evidence>
<reference evidence="5 6" key="1">
    <citation type="journal article" date="2013" name="ISME J.">
        <title>Comparative genomics of pathogenic lineages of Vibrio nigripulchritudo identifies virulence-associated traits.</title>
        <authorList>
            <person name="Goudenege D."/>
            <person name="Labreuche Y."/>
            <person name="Krin E."/>
            <person name="Ansquer D."/>
            <person name="Mangenot S."/>
            <person name="Calteau A."/>
            <person name="Medigue C."/>
            <person name="Mazel D."/>
            <person name="Polz M.F."/>
            <person name="Le Roux F."/>
        </authorList>
    </citation>
    <scope>NUCLEOTIDE SEQUENCE [LARGE SCALE GENOMIC DNA]</scope>
    <source>
        <strain evidence="5 6">SOn1</strain>
    </source>
</reference>
<dbReference type="Pfam" id="PF01389">
    <property type="entry name" value="OmpA_membrane"/>
    <property type="match status" value="1"/>
</dbReference>
<evidence type="ECO:0000313" key="6">
    <source>
        <dbReference type="Proteomes" id="UP000018211"/>
    </source>
</evidence>
<dbReference type="Proteomes" id="UP000018211">
    <property type="component" value="Unassembled WGS sequence"/>
</dbReference>
<keyword evidence="2" id="KW-0626">Porin</keyword>
<evidence type="ECO:0000259" key="4">
    <source>
        <dbReference type="Pfam" id="PF01389"/>
    </source>
</evidence>